<comment type="caution">
    <text evidence="2">The sequence shown here is derived from an EMBL/GenBank/DDBJ whole genome shotgun (WGS) entry which is preliminary data.</text>
</comment>
<proteinExistence type="predicted"/>
<name>A0ABR6GQG7_9BURK</name>
<feature type="compositionally biased region" description="Polar residues" evidence="1">
    <location>
        <begin position="195"/>
        <end position="204"/>
    </location>
</feature>
<sequence>MYPVSGCPTGSATAQAQVDPPPATLQPPPAGPADRDAFLHQLCNPRHRFSGEDNKTICQWLPTVLTRCKKWPLGCTVQWEEPSTSGADRSARPGQGILRVREGVSPQVGMPAEGLFVRWDVVQGERAPRLLPERFIRAPDDIFDAAARSTKEYWLTFTAARTYAAENDGMPLRRELADWLQTPEGSRHPVPVLTGASTPQARSLPQQGPEPAPQQATQQLQPLMQPPMQPHVPRLVQPLVPLQVAPPGALRWLSLPPSQPVQPPGQTVAVTPWRDLRTVSREEVEAAVAEAVNDRAAAAGALLRAAPLRPPADPLLAAIRTLREGGWTEALSHLVSSVVVRLPPNHLMHVDALRVHHADGSTDYGTLMPAATRYFIRQQMDGSYLHYCTHQQPQQKSFTPDAFLELIRSRFSTTAPLSLAAIRKELADVIALNPEAMRLRLALCERGWPLDQELLMRLCMVNRALTVAGQQVMDPALPQRPVRVSDLMRWFRPLESALARRPNVIAAEGISVIDAHLHATPERPTAKGRQLLREGDAGMTTFPSQPHESQLLNERFAELLYAYRTTPQLMTYLGGNRRQLPAMLSIRLEEQMAANQFAATARAAEQLAVPPMSPFVRTLQP</sequence>
<dbReference type="EMBL" id="JACHXO010000002">
    <property type="protein sequence ID" value="MBB3194360.1"/>
    <property type="molecule type" value="Genomic_DNA"/>
</dbReference>
<reference evidence="2 3" key="1">
    <citation type="submission" date="2020-08" db="EMBL/GenBank/DDBJ databases">
        <title>Genomic Encyclopedia of Type Strains, Phase III (KMG-III): the genomes of soil and plant-associated and newly described type strains.</title>
        <authorList>
            <person name="Whitman W."/>
        </authorList>
    </citation>
    <scope>NUCLEOTIDE SEQUENCE [LARGE SCALE GENOMIC DNA]</scope>
    <source>
        <strain evidence="2 3">CECT 7247</strain>
    </source>
</reference>
<gene>
    <name evidence="2" type="ORF">FHS28_001745</name>
</gene>
<keyword evidence="3" id="KW-1185">Reference proteome</keyword>
<evidence type="ECO:0000313" key="2">
    <source>
        <dbReference type="EMBL" id="MBB3194360.1"/>
    </source>
</evidence>
<feature type="region of interest" description="Disordered" evidence="1">
    <location>
        <begin position="183"/>
        <end position="217"/>
    </location>
</feature>
<feature type="compositionally biased region" description="Pro residues" evidence="1">
    <location>
        <begin position="19"/>
        <end position="31"/>
    </location>
</feature>
<protein>
    <submittedName>
        <fullName evidence="2">Uncharacterized protein</fullName>
    </submittedName>
</protein>
<evidence type="ECO:0000313" key="3">
    <source>
        <dbReference type="Proteomes" id="UP000574369"/>
    </source>
</evidence>
<feature type="compositionally biased region" description="Low complexity" evidence="1">
    <location>
        <begin position="205"/>
        <end position="217"/>
    </location>
</feature>
<organism evidence="2 3">
    <name type="scientific">Roseateles terrae</name>
    <dbReference type="NCBI Taxonomy" id="431060"/>
    <lineage>
        <taxon>Bacteria</taxon>
        <taxon>Pseudomonadati</taxon>
        <taxon>Pseudomonadota</taxon>
        <taxon>Betaproteobacteria</taxon>
        <taxon>Burkholderiales</taxon>
        <taxon>Sphaerotilaceae</taxon>
        <taxon>Roseateles</taxon>
    </lineage>
</organism>
<feature type="region of interest" description="Disordered" evidence="1">
    <location>
        <begin position="1"/>
        <end position="33"/>
    </location>
</feature>
<evidence type="ECO:0000256" key="1">
    <source>
        <dbReference type="SAM" id="MobiDB-lite"/>
    </source>
</evidence>
<dbReference type="RefSeq" id="WP_088450404.1">
    <property type="nucleotide sequence ID" value="NZ_JACHXO010000002.1"/>
</dbReference>
<accession>A0ABR6GQG7</accession>
<dbReference type="Proteomes" id="UP000574369">
    <property type="component" value="Unassembled WGS sequence"/>
</dbReference>